<dbReference type="EMBL" id="GHWJ01010768">
    <property type="protein sequence ID" value="NOV43505.1"/>
    <property type="molecule type" value="Transcribed_RNA"/>
</dbReference>
<name>A0A6M2DBG6_RHIMP</name>
<sequence>MDLAKLLVLVFLVMPTKQSARLRHQKLSSFAILHIESHIVYNGTRNFCKGYGVPRHVGLMVMAPPVNPVVTG</sequence>
<evidence type="ECO:0000313" key="2">
    <source>
        <dbReference type="EMBL" id="NOV43505.1"/>
    </source>
</evidence>
<evidence type="ECO:0000256" key="1">
    <source>
        <dbReference type="SAM" id="SignalP"/>
    </source>
</evidence>
<feature type="chain" id="PRO_5026926756" evidence="1">
    <location>
        <begin position="21"/>
        <end position="72"/>
    </location>
</feature>
<feature type="signal peptide" evidence="1">
    <location>
        <begin position="1"/>
        <end position="20"/>
    </location>
</feature>
<dbReference type="AlphaFoldDB" id="A0A6M2DBG6"/>
<keyword evidence="1" id="KW-0732">Signal</keyword>
<accession>A0A6M2DBG6</accession>
<organism evidence="2">
    <name type="scientific">Rhipicephalus microplus</name>
    <name type="common">Cattle tick</name>
    <name type="synonym">Boophilus microplus</name>
    <dbReference type="NCBI Taxonomy" id="6941"/>
    <lineage>
        <taxon>Eukaryota</taxon>
        <taxon>Metazoa</taxon>
        <taxon>Ecdysozoa</taxon>
        <taxon>Arthropoda</taxon>
        <taxon>Chelicerata</taxon>
        <taxon>Arachnida</taxon>
        <taxon>Acari</taxon>
        <taxon>Parasitiformes</taxon>
        <taxon>Ixodida</taxon>
        <taxon>Ixodoidea</taxon>
        <taxon>Ixodidae</taxon>
        <taxon>Rhipicephalinae</taxon>
        <taxon>Rhipicephalus</taxon>
        <taxon>Boophilus</taxon>
    </lineage>
</organism>
<proteinExistence type="predicted"/>
<protein>
    <submittedName>
        <fullName evidence="2">Putative secreted protein</fullName>
    </submittedName>
</protein>
<reference evidence="2" key="1">
    <citation type="submission" date="2019-09" db="EMBL/GenBank/DDBJ databases">
        <title>Organ-specific transcriptomic study of the physiology of the cattle tick, Rhipicephalus microplus.</title>
        <authorList>
            <person name="Tirloni L."/>
            <person name="Braz G."/>
            <person name="Gandara A.C.P."/>
            <person name="Sabadin G.A."/>
            <person name="da Silva R.M."/>
            <person name="Guizzo M.G."/>
            <person name="Machado J.A."/>
            <person name="Costa E.P."/>
            <person name="Gomes H.F."/>
            <person name="Moraes J."/>
            <person name="Mota M.B.S."/>
            <person name="Mesquita R.D."/>
            <person name="Alvarenga P.H."/>
            <person name="Alves F."/>
            <person name="Seixas A."/>
            <person name="da Fonseca R.N."/>
            <person name="Fogaca A."/>
            <person name="Logullo C."/>
            <person name="Tanaka A."/>
            <person name="Daffre S."/>
            <person name="Termignoni C."/>
            <person name="Vaz I.S.Jr."/>
            <person name="Oliveira P.L."/>
            <person name="Ribeiro J.M."/>
        </authorList>
    </citation>
    <scope>NUCLEOTIDE SEQUENCE</scope>
    <source>
        <strain evidence="2">Porto Alegre</strain>
    </source>
</reference>